<evidence type="ECO:0000259" key="2">
    <source>
        <dbReference type="Pfam" id="PF13439"/>
    </source>
</evidence>
<dbReference type="EMBL" id="JANUBL010000009">
    <property type="protein sequence ID" value="MCS4122721.1"/>
    <property type="molecule type" value="Genomic_DNA"/>
</dbReference>
<evidence type="ECO:0000259" key="1">
    <source>
        <dbReference type="Pfam" id="PF00534"/>
    </source>
</evidence>
<reference evidence="3" key="1">
    <citation type="submission" date="2022-08" db="EMBL/GenBank/DDBJ databases">
        <title>Genomic Encyclopedia of Type Strains, Phase V (KMG-V): Genome sequencing to study the core and pangenomes of soil and plant-associated prokaryotes.</title>
        <authorList>
            <person name="Whitman W."/>
        </authorList>
    </citation>
    <scope>NUCLEOTIDE SEQUENCE</scope>
    <source>
        <strain evidence="3">SP3026</strain>
    </source>
</reference>
<dbReference type="Gene3D" id="3.40.50.2000">
    <property type="entry name" value="Glycogen Phosphorylase B"/>
    <property type="match status" value="2"/>
</dbReference>
<organism evidence="3 4">
    <name type="scientific">Salinibacter ruber</name>
    <dbReference type="NCBI Taxonomy" id="146919"/>
    <lineage>
        <taxon>Bacteria</taxon>
        <taxon>Pseudomonadati</taxon>
        <taxon>Rhodothermota</taxon>
        <taxon>Rhodothermia</taxon>
        <taxon>Rhodothermales</taxon>
        <taxon>Salinibacteraceae</taxon>
        <taxon>Salinibacter</taxon>
    </lineage>
</organism>
<comment type="caution">
    <text evidence="3">The sequence shown here is derived from an EMBL/GenBank/DDBJ whole genome shotgun (WGS) entry which is preliminary data.</text>
</comment>
<gene>
    <name evidence="3" type="ORF">GGP45_003088</name>
</gene>
<protein>
    <submittedName>
        <fullName evidence="3">Glycosyltransferase involved in cell wall biosynthesis</fullName>
    </submittedName>
</protein>
<proteinExistence type="predicted"/>
<dbReference type="SUPFAM" id="SSF53756">
    <property type="entry name" value="UDP-Glycosyltransferase/glycogen phosphorylase"/>
    <property type="match status" value="1"/>
</dbReference>
<dbReference type="RefSeq" id="WP_259040430.1">
    <property type="nucleotide sequence ID" value="NZ_JANUBL010000009.1"/>
</dbReference>
<dbReference type="Pfam" id="PF13439">
    <property type="entry name" value="Glyco_transf_4"/>
    <property type="match status" value="1"/>
</dbReference>
<dbReference type="CDD" id="cd03801">
    <property type="entry name" value="GT4_PimA-like"/>
    <property type="match status" value="1"/>
</dbReference>
<dbReference type="PANTHER" id="PTHR12526">
    <property type="entry name" value="GLYCOSYLTRANSFERASE"/>
    <property type="match status" value="1"/>
</dbReference>
<evidence type="ECO:0000313" key="4">
    <source>
        <dbReference type="Proteomes" id="UP001155144"/>
    </source>
</evidence>
<sequence length="399" mass="44777">MNLCWLISTAGGGGGASVALSCCRQAAAAGHNPTLLVMGPTHDWLEEYAHDFPVESLQLEEGERAQTPRRLLQWLDENPQDVLFHNDVMPAHPAIPYLPDDLRFVYVVHDTAEMYWHKAVEHEPHLDAIVGVSNVIADQFRDKLDNPDRLHVAHNGTLFPDNLSLNGERRDDLVFLGGGKHIKGAYDTLDLWQALVKRSFDGKLHWFGTIDEALSARIEALPRSEQIEQWGYSPRSDIFETAAHSKVILMLSRVEPFGMATVEGMGMGCLPVAWNIETGTTEIATDGETGFFAPLGDVDALAEQVFTAIEQHDTLSESVIEHTRAQFSEEAMWDRYASVIDTIMDQPVAKRPHSGEVPPQWEPPTRYFQLLPESVRAPIRKFVGRSPWLGYLLRDFRGY</sequence>
<evidence type="ECO:0000313" key="3">
    <source>
        <dbReference type="EMBL" id="MCS4122721.1"/>
    </source>
</evidence>
<dbReference type="Pfam" id="PF00534">
    <property type="entry name" value="Glycos_transf_1"/>
    <property type="match status" value="1"/>
</dbReference>
<dbReference type="InterPro" id="IPR028098">
    <property type="entry name" value="Glyco_trans_4-like_N"/>
</dbReference>
<name>A0A9X2V7D0_9BACT</name>
<dbReference type="AlphaFoldDB" id="A0A9X2V7D0"/>
<dbReference type="InterPro" id="IPR001296">
    <property type="entry name" value="Glyco_trans_1"/>
</dbReference>
<feature type="domain" description="Glycosyl transferase family 1" evidence="1">
    <location>
        <begin position="170"/>
        <end position="321"/>
    </location>
</feature>
<accession>A0A9X2V7D0</accession>
<dbReference type="GO" id="GO:0016757">
    <property type="term" value="F:glycosyltransferase activity"/>
    <property type="evidence" value="ECO:0007669"/>
    <property type="project" value="UniProtKB-ARBA"/>
</dbReference>
<dbReference type="Proteomes" id="UP001155144">
    <property type="component" value="Unassembled WGS sequence"/>
</dbReference>
<feature type="domain" description="Glycosyltransferase subfamily 4-like N-terminal" evidence="2">
    <location>
        <begin position="13"/>
        <end position="156"/>
    </location>
</feature>